<evidence type="ECO:0000313" key="10">
    <source>
        <dbReference type="EMBL" id="OGD98911.1"/>
    </source>
</evidence>
<dbReference type="Proteomes" id="UP000176740">
    <property type="component" value="Unassembled WGS sequence"/>
</dbReference>
<dbReference type="CDD" id="cd13123">
    <property type="entry name" value="MATE_MurJ_like"/>
    <property type="match status" value="1"/>
</dbReference>
<dbReference type="GO" id="GO:0071555">
    <property type="term" value="P:cell wall organization"/>
    <property type="evidence" value="ECO:0007669"/>
    <property type="project" value="UniProtKB-UniRule"/>
</dbReference>
<reference evidence="10 11" key="1">
    <citation type="journal article" date="2016" name="Nat. Commun.">
        <title>Thousands of microbial genomes shed light on interconnected biogeochemical processes in an aquifer system.</title>
        <authorList>
            <person name="Anantharaman K."/>
            <person name="Brown C.T."/>
            <person name="Hug L.A."/>
            <person name="Sharon I."/>
            <person name="Castelle C.J."/>
            <person name="Probst A.J."/>
            <person name="Thomas B.C."/>
            <person name="Singh A."/>
            <person name="Wilkins M.J."/>
            <person name="Karaoz U."/>
            <person name="Brodie E.L."/>
            <person name="Williams K.H."/>
            <person name="Hubbard S.S."/>
            <person name="Banfield J.F."/>
        </authorList>
    </citation>
    <scope>NUCLEOTIDE SEQUENCE [LARGE SCALE GENOMIC DNA]</scope>
</reference>
<keyword evidence="8 9" id="KW-0961">Cell wall biogenesis/degradation</keyword>
<dbReference type="HAMAP" id="MF_02078">
    <property type="entry name" value="MurJ_MviN"/>
    <property type="match status" value="1"/>
</dbReference>
<proteinExistence type="inferred from homology"/>
<feature type="transmembrane region" description="Helical" evidence="8">
    <location>
        <begin position="494"/>
        <end position="519"/>
    </location>
</feature>
<evidence type="ECO:0000256" key="2">
    <source>
        <dbReference type="ARBA" id="ARBA00022475"/>
    </source>
</evidence>
<dbReference type="InterPro" id="IPR004268">
    <property type="entry name" value="MurJ"/>
</dbReference>
<evidence type="ECO:0000256" key="1">
    <source>
        <dbReference type="ARBA" id="ARBA00004651"/>
    </source>
</evidence>
<keyword evidence="6 8" id="KW-1133">Transmembrane helix</keyword>
<protein>
    <recommendedName>
        <fullName evidence="8">Probable lipid II flippase MurJ</fullName>
    </recommendedName>
</protein>
<keyword evidence="2 8" id="KW-1003">Cell membrane</keyword>
<comment type="subcellular location">
    <subcellularLocation>
        <location evidence="1 8">Cell membrane</location>
        <topology evidence="1 8">Multi-pass membrane protein</topology>
    </subcellularLocation>
</comment>
<dbReference type="UniPathway" id="UPA00219"/>
<dbReference type="PANTHER" id="PTHR47019:SF1">
    <property type="entry name" value="LIPID II FLIPPASE MURJ"/>
    <property type="match status" value="1"/>
</dbReference>
<feature type="transmembrane region" description="Helical" evidence="8">
    <location>
        <begin position="330"/>
        <end position="353"/>
    </location>
</feature>
<evidence type="ECO:0000256" key="8">
    <source>
        <dbReference type="HAMAP-Rule" id="MF_02078"/>
    </source>
</evidence>
<feature type="transmembrane region" description="Helical" evidence="8">
    <location>
        <begin position="97"/>
        <end position="122"/>
    </location>
</feature>
<feature type="transmembrane region" description="Helical" evidence="8">
    <location>
        <begin position="264"/>
        <end position="283"/>
    </location>
</feature>
<feature type="transmembrane region" description="Helical" evidence="8">
    <location>
        <begin position="202"/>
        <end position="224"/>
    </location>
</feature>
<keyword evidence="7 8" id="KW-0472">Membrane</keyword>
<feature type="transmembrane region" description="Helical" evidence="8">
    <location>
        <begin position="175"/>
        <end position="196"/>
    </location>
</feature>
<feature type="transmembrane region" description="Helical" evidence="8">
    <location>
        <begin position="148"/>
        <end position="168"/>
    </location>
</feature>
<organism evidence="10 11">
    <name type="scientific">Candidatus Curtissbacteria bacterium RIFCSPLOWO2_01_FULL_38_11b</name>
    <dbReference type="NCBI Taxonomy" id="1797725"/>
    <lineage>
        <taxon>Bacteria</taxon>
        <taxon>Candidatus Curtissiibacteriota</taxon>
    </lineage>
</organism>
<feature type="transmembrane region" description="Helical" evidence="8">
    <location>
        <begin position="365"/>
        <end position="387"/>
    </location>
</feature>
<feature type="transmembrane region" description="Helical" evidence="8">
    <location>
        <begin position="59"/>
        <end position="85"/>
    </location>
</feature>
<evidence type="ECO:0000313" key="11">
    <source>
        <dbReference type="Proteomes" id="UP000176740"/>
    </source>
</evidence>
<comment type="function">
    <text evidence="8 9">Involved in peptidoglycan biosynthesis. Transports lipid-linked peptidoglycan precursors from the inner to the outer leaflet of the cytoplasmic membrane.</text>
</comment>
<sequence>MLNLFKNGAHIFKRKQEDILSAAFLITVSIALSRILGFVRLRLLAGYFGEDLHLLDAYFAATIIPDSIFEVFIFGSIALAFIPVFSKHLSHDKLDYAWRLASVLMTLGFIFFLVAGIFIFVFSDKIALLVAPGLVSQAPQTQHVISRLLQIIIFSQLFFVVSIFLTGILHSFQRFLVPALASVFYNIGIILSIIFLAPVFGIYAAAIGMIFGALLHLVVQLPLISSLGFKYRPLVDFKNKDVREMIRLMWPRSAAIGLTRLTEIVNIALASSAAIGSIVALNFAQVLQIAPTAFFASSISQAAFVFFAIEYNKGRKNQFKKIFTQSLHQILFLVLPAAAILAILRVPVVRLIFGARDLPWETTVLTARTLLAFSIGIAAQGVNLLLIRGFHAIHDSFTPVRVILVSTTLGILLSLIFILVFKLPIIWLAISYSISNILTAIVLLFLLDKKVGSFDKKQMFLPIFKIGTISALMAIFLYIPMKLLDQLVFDTTRTIGLIFLTAIAGFVGLSVYVILSWIFKVEQLVIFIHFGKRVLSWPAKLKTPPPPTSIEAQQPNP</sequence>
<evidence type="ECO:0000256" key="5">
    <source>
        <dbReference type="ARBA" id="ARBA00022984"/>
    </source>
</evidence>
<dbReference type="GO" id="GO:0008360">
    <property type="term" value="P:regulation of cell shape"/>
    <property type="evidence" value="ECO:0007669"/>
    <property type="project" value="UniProtKB-UniRule"/>
</dbReference>
<gene>
    <name evidence="8" type="primary">murJ</name>
    <name evidence="10" type="ORF">A3A49_01775</name>
</gene>
<feature type="transmembrane region" description="Helical" evidence="8">
    <location>
        <begin position="399"/>
        <end position="419"/>
    </location>
</feature>
<accession>A0A1F5H478</accession>
<dbReference type="PANTHER" id="PTHR47019">
    <property type="entry name" value="LIPID II FLIPPASE MURJ"/>
    <property type="match status" value="1"/>
</dbReference>
<dbReference type="InterPro" id="IPR051050">
    <property type="entry name" value="Lipid_II_flippase_MurJ/MviN"/>
</dbReference>
<feature type="transmembrane region" description="Helical" evidence="8">
    <location>
        <begin position="459"/>
        <end position="479"/>
    </location>
</feature>
<dbReference type="PIRSF" id="PIRSF002869">
    <property type="entry name" value="MviN"/>
    <property type="match status" value="1"/>
</dbReference>
<dbReference type="GO" id="GO:0005886">
    <property type="term" value="C:plasma membrane"/>
    <property type="evidence" value="ECO:0007669"/>
    <property type="project" value="UniProtKB-SubCell"/>
</dbReference>
<evidence type="ECO:0000256" key="7">
    <source>
        <dbReference type="ARBA" id="ARBA00023136"/>
    </source>
</evidence>
<comment type="similarity">
    <text evidence="8 9">Belongs to the MurJ/MviN family.</text>
</comment>
<feature type="transmembrane region" description="Helical" evidence="8">
    <location>
        <begin position="425"/>
        <end position="447"/>
    </location>
</feature>
<comment type="caution">
    <text evidence="10">The sequence shown here is derived from an EMBL/GenBank/DDBJ whole genome shotgun (WGS) entry which is preliminary data.</text>
</comment>
<keyword evidence="5 8" id="KW-0573">Peptidoglycan synthesis</keyword>
<dbReference type="STRING" id="1797725.A3A49_01775"/>
<keyword evidence="8 9" id="KW-0813">Transport</keyword>
<feature type="transmembrane region" description="Helical" evidence="8">
    <location>
        <begin position="20"/>
        <end position="39"/>
    </location>
</feature>
<dbReference type="PRINTS" id="PR01806">
    <property type="entry name" value="VIRFACTRMVIN"/>
</dbReference>
<dbReference type="GO" id="GO:0034204">
    <property type="term" value="P:lipid translocation"/>
    <property type="evidence" value="ECO:0007669"/>
    <property type="project" value="TreeGrafter"/>
</dbReference>
<evidence type="ECO:0000256" key="3">
    <source>
        <dbReference type="ARBA" id="ARBA00022692"/>
    </source>
</evidence>
<dbReference type="GO" id="GO:0009252">
    <property type="term" value="P:peptidoglycan biosynthetic process"/>
    <property type="evidence" value="ECO:0007669"/>
    <property type="project" value="UniProtKB-UniRule"/>
</dbReference>
<dbReference type="EMBL" id="MFBO01000001">
    <property type="protein sequence ID" value="OGD98911.1"/>
    <property type="molecule type" value="Genomic_DNA"/>
</dbReference>
<evidence type="ECO:0000256" key="9">
    <source>
        <dbReference type="PIRNR" id="PIRNR002869"/>
    </source>
</evidence>
<feature type="transmembrane region" description="Helical" evidence="8">
    <location>
        <begin position="289"/>
        <end position="309"/>
    </location>
</feature>
<dbReference type="Pfam" id="PF03023">
    <property type="entry name" value="MurJ"/>
    <property type="match status" value="1"/>
</dbReference>
<keyword evidence="3 8" id="KW-0812">Transmembrane</keyword>
<keyword evidence="4 8" id="KW-0133">Cell shape</keyword>
<evidence type="ECO:0000256" key="4">
    <source>
        <dbReference type="ARBA" id="ARBA00022960"/>
    </source>
</evidence>
<dbReference type="AlphaFoldDB" id="A0A1F5H478"/>
<dbReference type="GO" id="GO:0015648">
    <property type="term" value="F:lipid-linked peptidoglycan transporter activity"/>
    <property type="evidence" value="ECO:0007669"/>
    <property type="project" value="UniProtKB-UniRule"/>
</dbReference>
<name>A0A1F5H478_9BACT</name>
<comment type="pathway">
    <text evidence="8">Cell wall biogenesis; peptidoglycan biosynthesis.</text>
</comment>
<evidence type="ECO:0000256" key="6">
    <source>
        <dbReference type="ARBA" id="ARBA00022989"/>
    </source>
</evidence>